<evidence type="ECO:0000256" key="4">
    <source>
        <dbReference type="RuleBase" id="RU003978"/>
    </source>
</evidence>
<dbReference type="InterPro" id="IPR020783">
    <property type="entry name" value="Ribosomal_uL11_C"/>
</dbReference>
<dbReference type="GO" id="GO:0015934">
    <property type="term" value="C:large ribosomal subunit"/>
    <property type="evidence" value="ECO:0007669"/>
    <property type="project" value="TreeGrafter"/>
</dbReference>
<evidence type="ECO:0000313" key="7">
    <source>
        <dbReference type="EMBL" id="KAK9862169.1"/>
    </source>
</evidence>
<dbReference type="Pfam" id="PF03946">
    <property type="entry name" value="Ribosomal_L11_N"/>
    <property type="match status" value="1"/>
</dbReference>
<dbReference type="InterPro" id="IPR036769">
    <property type="entry name" value="Ribosomal_uL11_C_sf"/>
</dbReference>
<dbReference type="GO" id="GO:0070180">
    <property type="term" value="F:large ribosomal subunit rRNA binding"/>
    <property type="evidence" value="ECO:0007669"/>
    <property type="project" value="TreeGrafter"/>
</dbReference>
<dbReference type="AlphaFoldDB" id="A0AAW1T0S1"/>
<reference evidence="7 8" key="1">
    <citation type="journal article" date="2024" name="Nat. Commun.">
        <title>Phylogenomics reveals the evolutionary origins of lichenization in chlorophyte algae.</title>
        <authorList>
            <person name="Puginier C."/>
            <person name="Libourel C."/>
            <person name="Otte J."/>
            <person name="Skaloud P."/>
            <person name="Haon M."/>
            <person name="Grisel S."/>
            <person name="Petersen M."/>
            <person name="Berrin J.G."/>
            <person name="Delaux P.M."/>
            <person name="Dal Grande F."/>
            <person name="Keller J."/>
        </authorList>
    </citation>
    <scope>NUCLEOTIDE SEQUENCE [LARGE SCALE GENOMIC DNA]</scope>
    <source>
        <strain evidence="7 8">SAG 2523</strain>
    </source>
</reference>
<evidence type="ECO:0000256" key="2">
    <source>
        <dbReference type="ARBA" id="ARBA00022980"/>
    </source>
</evidence>
<keyword evidence="2 4" id="KW-0689">Ribosomal protein</keyword>
<dbReference type="PANTHER" id="PTHR11661">
    <property type="entry name" value="60S RIBOSOMAL PROTEIN L12"/>
    <property type="match status" value="1"/>
</dbReference>
<dbReference type="InterPro" id="IPR036796">
    <property type="entry name" value="Ribosomal_uL11_N_sf"/>
</dbReference>
<dbReference type="Gene3D" id="3.30.1550.10">
    <property type="entry name" value="Ribosomal protein L11/L12, N-terminal domain"/>
    <property type="match status" value="1"/>
</dbReference>
<protein>
    <submittedName>
        <fullName evidence="7">Uncharacterized protein</fullName>
    </submittedName>
</protein>
<keyword evidence="8" id="KW-1185">Reference proteome</keyword>
<dbReference type="EMBL" id="JALJOV010000645">
    <property type="protein sequence ID" value="KAK9862169.1"/>
    <property type="molecule type" value="Genomic_DNA"/>
</dbReference>
<evidence type="ECO:0000259" key="5">
    <source>
        <dbReference type="Pfam" id="PF00298"/>
    </source>
</evidence>
<name>A0AAW1T0S1_9CHLO</name>
<dbReference type="SUPFAM" id="SSF46906">
    <property type="entry name" value="Ribosomal protein L11, C-terminal domain"/>
    <property type="match status" value="1"/>
</dbReference>
<proteinExistence type="inferred from homology"/>
<dbReference type="Pfam" id="PF00298">
    <property type="entry name" value="Ribosomal_L11"/>
    <property type="match status" value="1"/>
</dbReference>
<dbReference type="Proteomes" id="UP001485043">
    <property type="component" value="Unassembled WGS sequence"/>
</dbReference>
<dbReference type="SUPFAM" id="SSF54747">
    <property type="entry name" value="Ribosomal L11/L12e N-terminal domain"/>
    <property type="match status" value="1"/>
</dbReference>
<dbReference type="Gene3D" id="1.10.10.250">
    <property type="entry name" value="Ribosomal protein L11, C-terminal domain"/>
    <property type="match status" value="1"/>
</dbReference>
<comment type="similarity">
    <text evidence="1 4">Belongs to the universal ribosomal protein uL11 family.</text>
</comment>
<dbReference type="PANTHER" id="PTHR11661:SF1">
    <property type="entry name" value="LARGE RIBOSOMAL SUBUNIT PROTEIN UL11M"/>
    <property type="match status" value="1"/>
</dbReference>
<evidence type="ECO:0000259" key="6">
    <source>
        <dbReference type="Pfam" id="PF03946"/>
    </source>
</evidence>
<comment type="caution">
    <text evidence="7">The sequence shown here is derived from an EMBL/GenBank/DDBJ whole genome shotgun (WGS) entry which is preliminary data.</text>
</comment>
<dbReference type="SMART" id="SM00649">
    <property type="entry name" value="RL11"/>
    <property type="match status" value="1"/>
</dbReference>
<organism evidence="7 8">
    <name type="scientific">Apatococcus fuscideae</name>
    <dbReference type="NCBI Taxonomy" id="2026836"/>
    <lineage>
        <taxon>Eukaryota</taxon>
        <taxon>Viridiplantae</taxon>
        <taxon>Chlorophyta</taxon>
        <taxon>core chlorophytes</taxon>
        <taxon>Trebouxiophyceae</taxon>
        <taxon>Chlorellales</taxon>
        <taxon>Chlorellaceae</taxon>
        <taxon>Apatococcus</taxon>
    </lineage>
</organism>
<feature type="domain" description="Large ribosomal subunit protein uL11 C-terminal" evidence="5">
    <location>
        <begin position="37"/>
        <end position="70"/>
    </location>
</feature>
<feature type="domain" description="Large ribosomal subunit protein uL11 N-terminal" evidence="6">
    <location>
        <begin position="1"/>
        <end position="32"/>
    </location>
</feature>
<dbReference type="InterPro" id="IPR020784">
    <property type="entry name" value="Ribosomal_uL11_N"/>
</dbReference>
<dbReference type="GO" id="GO:0006412">
    <property type="term" value="P:translation"/>
    <property type="evidence" value="ECO:0007669"/>
    <property type="project" value="InterPro"/>
</dbReference>
<evidence type="ECO:0000313" key="8">
    <source>
        <dbReference type="Proteomes" id="UP001485043"/>
    </source>
</evidence>
<evidence type="ECO:0000256" key="3">
    <source>
        <dbReference type="ARBA" id="ARBA00023274"/>
    </source>
</evidence>
<evidence type="ECO:0000256" key="1">
    <source>
        <dbReference type="ARBA" id="ARBA00010537"/>
    </source>
</evidence>
<accession>A0AAW1T0S1</accession>
<gene>
    <name evidence="7" type="ORF">WJX84_008885</name>
</gene>
<dbReference type="InterPro" id="IPR000911">
    <property type="entry name" value="Ribosomal_uL11"/>
</dbReference>
<keyword evidence="3 4" id="KW-0687">Ribonucleoprotein</keyword>
<dbReference type="GO" id="GO:0003735">
    <property type="term" value="F:structural constituent of ribosome"/>
    <property type="evidence" value="ECO:0007669"/>
    <property type="project" value="InterPro"/>
</dbReference>
<feature type="non-terminal residue" evidence="7">
    <location>
        <position position="100"/>
    </location>
</feature>
<sequence length="100" mass="11298">MAFCKDFNAKTADLKDDVPVPVKITAYTDKSFIYTTKTPPISYFLKKAAGLEGGAKRPGHESAGTVVWQRLTLGASRKFNFNLHFQEDFHSDDKEQKQQQ</sequence>